<evidence type="ECO:0000256" key="1">
    <source>
        <dbReference type="SAM" id="MobiDB-lite"/>
    </source>
</evidence>
<feature type="compositionally biased region" description="Polar residues" evidence="1">
    <location>
        <begin position="67"/>
        <end position="87"/>
    </location>
</feature>
<evidence type="ECO:0000313" key="2">
    <source>
        <dbReference type="EMBL" id="CUG74404.1"/>
    </source>
</evidence>
<feature type="non-terminal residue" evidence="2">
    <location>
        <position position="1"/>
    </location>
</feature>
<accession>A0A0S4J947</accession>
<feature type="region of interest" description="Disordered" evidence="1">
    <location>
        <begin position="63"/>
        <end position="87"/>
    </location>
</feature>
<dbReference type="AlphaFoldDB" id="A0A0S4J947"/>
<reference evidence="3" key="1">
    <citation type="submission" date="2015-09" db="EMBL/GenBank/DDBJ databases">
        <authorList>
            <consortium name="Pathogen Informatics"/>
        </authorList>
    </citation>
    <scope>NUCLEOTIDE SEQUENCE [LARGE SCALE GENOMIC DNA]</scope>
    <source>
        <strain evidence="3">Lake Konstanz</strain>
    </source>
</reference>
<feature type="compositionally biased region" description="Basic and acidic residues" evidence="1">
    <location>
        <begin position="251"/>
        <end position="260"/>
    </location>
</feature>
<protein>
    <submittedName>
        <fullName evidence="2">Uncharacterized protein</fullName>
    </submittedName>
</protein>
<sequence length="361" mass="38728">ETCFRQLCTSKHQQHVVLDNPLRCLQFPPTEAHSSTERNDGMVAAVGGGFTTDVLPGLQFERRETVDTSSSATSSRHTECSSTNTTPLAAAVIRRGEVPDCLKGNVWPHHPKHERRRGSSSSCGGVAASPRTPQYHMLISRPSGEESDDRDPLSALRSSSQRPGESRDGINAARLGADDDCSLKHQPYVVDNPAAVSASSLRDDRDGAIPTTTVADHMNVVVVSTVHPTKPIAPPPTHRHSLSGATTTTDGGDHNTHSDAEDASNPFGEQVPTSQSSLNSATVARGVKVAAGVAVARRLRALLHEAQLLAFSTTLNLRTSAKINSAMIVVPNQPFFFASSLLHFFFRLRSSVSAGVFNQRF</sequence>
<proteinExistence type="predicted"/>
<dbReference type="VEuPathDB" id="TriTrypDB:BSAL_84415"/>
<dbReference type="Proteomes" id="UP000051952">
    <property type="component" value="Unassembled WGS sequence"/>
</dbReference>
<feature type="region of interest" description="Disordered" evidence="1">
    <location>
        <begin position="106"/>
        <end position="172"/>
    </location>
</feature>
<keyword evidence="3" id="KW-1185">Reference proteome</keyword>
<feature type="compositionally biased region" description="Basic residues" evidence="1">
    <location>
        <begin position="109"/>
        <end position="118"/>
    </location>
</feature>
<gene>
    <name evidence="2" type="ORF">BSAL_84415</name>
</gene>
<feature type="region of interest" description="Disordered" evidence="1">
    <location>
        <begin position="229"/>
        <end position="279"/>
    </location>
</feature>
<organism evidence="2 3">
    <name type="scientific">Bodo saltans</name>
    <name type="common">Flagellated protozoan</name>
    <dbReference type="NCBI Taxonomy" id="75058"/>
    <lineage>
        <taxon>Eukaryota</taxon>
        <taxon>Discoba</taxon>
        <taxon>Euglenozoa</taxon>
        <taxon>Kinetoplastea</taxon>
        <taxon>Metakinetoplastina</taxon>
        <taxon>Eubodonida</taxon>
        <taxon>Bodonidae</taxon>
        <taxon>Bodo</taxon>
    </lineage>
</organism>
<name>A0A0S4J947_BODSA</name>
<evidence type="ECO:0000313" key="3">
    <source>
        <dbReference type="Proteomes" id="UP000051952"/>
    </source>
</evidence>
<dbReference type="EMBL" id="CYKH01000975">
    <property type="protein sequence ID" value="CUG74404.1"/>
    <property type="molecule type" value="Genomic_DNA"/>
</dbReference>